<sequence>MKKMLWSLLTVFMLLILASCGTNDNDENNPTTGSEQQETEPKVSTQLNVDANGEAVFLIKNESNKESTLSFTSGQEVEYQLLDQDKTVVYTYSANKSFTQAIQEKKLQPNEEISFDLDLENELVDVPAGKYTLVAWSLAPELSDQKVETTYDWAGTEKAEESAPPAEEISKVTLYREDDNAEFVEPYEVEIDPSGDMVKQIFEEIDTTKVGLLDYRFENDDKKLVLVMDKTTENVQGTAGEYLFIGKVLHSYFENFPKLEEIDFVQQDGSPAVLPHMGAVSTFTRDEQYTKPN</sequence>
<dbReference type="Gene3D" id="2.60.40.2360">
    <property type="entry name" value="Intracellular proteinase inhibitor BsuPI"/>
    <property type="match status" value="1"/>
</dbReference>
<evidence type="ECO:0000256" key="2">
    <source>
        <dbReference type="SAM" id="SignalP"/>
    </source>
</evidence>
<comment type="caution">
    <text evidence="4">The sequence shown here is derived from an EMBL/GenBank/DDBJ whole genome shotgun (WGS) entry which is preliminary data.</text>
</comment>
<feature type="domain" description="Intracellular proteinase inhibitor BsuPI" evidence="3">
    <location>
        <begin position="53"/>
        <end position="139"/>
    </location>
</feature>
<feature type="chain" id="PRO_5045442596" description="Intracellular proteinase inhibitor BsuPI domain-containing protein" evidence="2">
    <location>
        <begin position="25"/>
        <end position="293"/>
    </location>
</feature>
<dbReference type="EMBL" id="JACSQO010000005">
    <property type="protein sequence ID" value="MBD7944760.1"/>
    <property type="molecule type" value="Genomic_DNA"/>
</dbReference>
<evidence type="ECO:0000313" key="5">
    <source>
        <dbReference type="Proteomes" id="UP000640786"/>
    </source>
</evidence>
<dbReference type="RefSeq" id="WP_144538355.1">
    <property type="nucleotide sequence ID" value="NZ_JACSQO010000005.1"/>
</dbReference>
<evidence type="ECO:0000313" key="4">
    <source>
        <dbReference type="EMBL" id="MBD7944760.1"/>
    </source>
</evidence>
<keyword evidence="5" id="KW-1185">Reference proteome</keyword>
<feature type="region of interest" description="Disordered" evidence="1">
    <location>
        <begin position="23"/>
        <end position="44"/>
    </location>
</feature>
<organism evidence="4 5">
    <name type="scientific">Psychrobacillus faecigallinarum</name>
    <dbReference type="NCBI Taxonomy" id="2762235"/>
    <lineage>
        <taxon>Bacteria</taxon>
        <taxon>Bacillati</taxon>
        <taxon>Bacillota</taxon>
        <taxon>Bacilli</taxon>
        <taxon>Bacillales</taxon>
        <taxon>Bacillaceae</taxon>
        <taxon>Psychrobacillus</taxon>
    </lineage>
</organism>
<feature type="signal peptide" evidence="2">
    <location>
        <begin position="1"/>
        <end position="24"/>
    </location>
</feature>
<gene>
    <name evidence="4" type="ORF">H9650_11600</name>
</gene>
<dbReference type="Pfam" id="PF12690">
    <property type="entry name" value="BsuPI"/>
    <property type="match status" value="1"/>
</dbReference>
<keyword evidence="2" id="KW-0732">Signal</keyword>
<name>A0ABR8RAD5_9BACI</name>
<dbReference type="InterPro" id="IPR038144">
    <property type="entry name" value="IPI"/>
</dbReference>
<dbReference type="Proteomes" id="UP000640786">
    <property type="component" value="Unassembled WGS sequence"/>
</dbReference>
<protein>
    <recommendedName>
        <fullName evidence="3">Intracellular proteinase inhibitor BsuPI domain-containing protein</fullName>
    </recommendedName>
</protein>
<dbReference type="InterPro" id="IPR020481">
    <property type="entry name" value="Intracell_prot_inh_BsuPI"/>
</dbReference>
<evidence type="ECO:0000259" key="3">
    <source>
        <dbReference type="Pfam" id="PF12690"/>
    </source>
</evidence>
<evidence type="ECO:0000256" key="1">
    <source>
        <dbReference type="SAM" id="MobiDB-lite"/>
    </source>
</evidence>
<accession>A0ABR8RAD5</accession>
<dbReference type="PROSITE" id="PS51257">
    <property type="entry name" value="PROKAR_LIPOPROTEIN"/>
    <property type="match status" value="1"/>
</dbReference>
<proteinExistence type="predicted"/>
<reference evidence="4 5" key="1">
    <citation type="submission" date="2020-08" db="EMBL/GenBank/DDBJ databases">
        <title>A Genomic Blueprint of the Chicken Gut Microbiome.</title>
        <authorList>
            <person name="Gilroy R."/>
            <person name="Ravi A."/>
            <person name="Getino M."/>
            <person name="Pursley I."/>
            <person name="Horton D.L."/>
            <person name="Alikhan N.-F."/>
            <person name="Baker D."/>
            <person name="Gharbi K."/>
            <person name="Hall N."/>
            <person name="Watson M."/>
            <person name="Adriaenssens E.M."/>
            <person name="Foster-Nyarko E."/>
            <person name="Jarju S."/>
            <person name="Secka A."/>
            <person name="Antonio M."/>
            <person name="Oren A."/>
            <person name="Chaudhuri R."/>
            <person name="La Ragione R.M."/>
            <person name="Hildebrand F."/>
            <person name="Pallen M.J."/>
        </authorList>
    </citation>
    <scope>NUCLEOTIDE SEQUENCE [LARGE SCALE GENOMIC DNA]</scope>
    <source>
        <strain evidence="4 5">Sa2BUA9</strain>
    </source>
</reference>